<sequence>MSNPHDMKAAKGTYESFIGTLKWSVPLISAIALFVIILIA</sequence>
<evidence type="ECO:0000256" key="1">
    <source>
        <dbReference type="SAM" id="Phobius"/>
    </source>
</evidence>
<accession>A0ABP9KJI0</accession>
<protein>
    <recommendedName>
        <fullName evidence="4">Aa3-type cytochrome c oxidase subunit IV</fullName>
    </recommendedName>
</protein>
<keyword evidence="1" id="KW-1133">Transmembrane helix</keyword>
<organism evidence="2 3">
    <name type="scientific">Erythrobacter westpacificensis</name>
    <dbReference type="NCBI Taxonomy" id="1055231"/>
    <lineage>
        <taxon>Bacteria</taxon>
        <taxon>Pseudomonadati</taxon>
        <taxon>Pseudomonadota</taxon>
        <taxon>Alphaproteobacteria</taxon>
        <taxon>Sphingomonadales</taxon>
        <taxon>Erythrobacteraceae</taxon>
        <taxon>Erythrobacter/Porphyrobacter group</taxon>
        <taxon>Erythrobacter</taxon>
    </lineage>
</organism>
<evidence type="ECO:0000313" key="2">
    <source>
        <dbReference type="EMBL" id="GAA5059762.1"/>
    </source>
</evidence>
<name>A0ABP9KJI0_9SPHN</name>
<dbReference type="SUPFAM" id="SSF81469">
    <property type="entry name" value="Bacterial aa3 type cytochrome c oxidase subunit IV"/>
    <property type="match status" value="1"/>
</dbReference>
<keyword evidence="3" id="KW-1185">Reference proteome</keyword>
<feature type="transmembrane region" description="Helical" evidence="1">
    <location>
        <begin position="20"/>
        <end position="39"/>
    </location>
</feature>
<dbReference type="RefSeq" id="WP_346033584.1">
    <property type="nucleotide sequence ID" value="NZ_BAABHV010000021.1"/>
</dbReference>
<gene>
    <name evidence="2" type="ORF">GCM10023208_27420</name>
</gene>
<dbReference type="InterPro" id="IPR036596">
    <property type="entry name" value="Cyt-C_aa3_sf"/>
</dbReference>
<evidence type="ECO:0008006" key="4">
    <source>
        <dbReference type="Google" id="ProtNLM"/>
    </source>
</evidence>
<dbReference type="EMBL" id="BAABHV010000021">
    <property type="protein sequence ID" value="GAA5059762.1"/>
    <property type="molecule type" value="Genomic_DNA"/>
</dbReference>
<proteinExistence type="predicted"/>
<keyword evidence="1" id="KW-0812">Transmembrane</keyword>
<evidence type="ECO:0000313" key="3">
    <source>
        <dbReference type="Proteomes" id="UP001500518"/>
    </source>
</evidence>
<reference evidence="3" key="1">
    <citation type="journal article" date="2019" name="Int. J. Syst. Evol. Microbiol.">
        <title>The Global Catalogue of Microorganisms (GCM) 10K type strain sequencing project: providing services to taxonomists for standard genome sequencing and annotation.</title>
        <authorList>
            <consortium name="The Broad Institute Genomics Platform"/>
            <consortium name="The Broad Institute Genome Sequencing Center for Infectious Disease"/>
            <person name="Wu L."/>
            <person name="Ma J."/>
        </authorList>
    </citation>
    <scope>NUCLEOTIDE SEQUENCE [LARGE SCALE GENOMIC DNA]</scope>
    <source>
        <strain evidence="3">JCM 18014</strain>
    </source>
</reference>
<dbReference type="Proteomes" id="UP001500518">
    <property type="component" value="Unassembled WGS sequence"/>
</dbReference>
<comment type="caution">
    <text evidence="2">The sequence shown here is derived from an EMBL/GenBank/DDBJ whole genome shotgun (WGS) entry which is preliminary data.</text>
</comment>
<keyword evidence="1" id="KW-0472">Membrane</keyword>
<dbReference type="Gene3D" id="1.20.5.160">
    <property type="entry name" value="Bacterial aa3 type cytochrome c oxidase subunit IV"/>
    <property type="match status" value="1"/>
</dbReference>